<feature type="domain" description="Cupin type-2" evidence="4">
    <location>
        <begin position="275"/>
        <end position="334"/>
    </location>
</feature>
<dbReference type="CDD" id="cd06992">
    <property type="entry name" value="cupin_GDO-like_C"/>
    <property type="match status" value="1"/>
</dbReference>
<dbReference type="AlphaFoldDB" id="A0A367F535"/>
<evidence type="ECO:0000259" key="4">
    <source>
        <dbReference type="Pfam" id="PF07883"/>
    </source>
</evidence>
<organism evidence="5 6">
    <name type="scientific">Streptomyces diacarni</name>
    <dbReference type="NCBI Taxonomy" id="2800381"/>
    <lineage>
        <taxon>Bacteria</taxon>
        <taxon>Bacillati</taxon>
        <taxon>Actinomycetota</taxon>
        <taxon>Actinomycetes</taxon>
        <taxon>Kitasatosporales</taxon>
        <taxon>Streptomycetaceae</taxon>
        <taxon>Streptomyces</taxon>
    </lineage>
</organism>
<dbReference type="InterPro" id="IPR014710">
    <property type="entry name" value="RmlC-like_jellyroll"/>
</dbReference>
<protein>
    <submittedName>
        <fullName evidence="5">Cupin domain-containing protein</fullName>
    </submittedName>
</protein>
<evidence type="ECO:0000256" key="2">
    <source>
        <dbReference type="ARBA" id="ARBA00023002"/>
    </source>
</evidence>
<dbReference type="Gene3D" id="2.60.120.10">
    <property type="entry name" value="Jelly Rolls"/>
    <property type="match status" value="1"/>
</dbReference>
<dbReference type="SUPFAM" id="SSF51182">
    <property type="entry name" value="RmlC-like cupins"/>
    <property type="match status" value="1"/>
</dbReference>
<reference evidence="5 6" key="1">
    <citation type="submission" date="2018-06" db="EMBL/GenBank/DDBJ databases">
        <title>Streptomyces reniochalinae sp. nov. and Streptomyces diacarnus sp. nov. from marine sponges.</title>
        <authorList>
            <person name="Li L."/>
        </authorList>
    </citation>
    <scope>NUCLEOTIDE SEQUENCE [LARGE SCALE GENOMIC DNA]</scope>
    <source>
        <strain evidence="5 6">LHW51701</strain>
    </source>
</reference>
<feature type="domain" description="Cupin type-2" evidence="4">
    <location>
        <begin position="102"/>
        <end position="159"/>
    </location>
</feature>
<name>A0A367F535_9ACTN</name>
<dbReference type="InterPro" id="IPR011051">
    <property type="entry name" value="RmlC_Cupin_sf"/>
</dbReference>
<dbReference type="Proteomes" id="UP000252914">
    <property type="component" value="Unassembled WGS sequence"/>
</dbReference>
<evidence type="ECO:0000256" key="1">
    <source>
        <dbReference type="ARBA" id="ARBA00022964"/>
    </source>
</evidence>
<feature type="compositionally biased region" description="Polar residues" evidence="3">
    <location>
        <begin position="7"/>
        <end position="19"/>
    </location>
</feature>
<evidence type="ECO:0000313" key="5">
    <source>
        <dbReference type="EMBL" id="RCG24777.1"/>
    </source>
</evidence>
<proteinExistence type="predicted"/>
<dbReference type="InterPro" id="IPR047183">
    <property type="entry name" value="GDO-like"/>
</dbReference>
<dbReference type="PANTHER" id="PTHR41517">
    <property type="entry name" value="1,2-DIOXYGENASE PROTEIN-RELATED"/>
    <property type="match status" value="1"/>
</dbReference>
<feature type="region of interest" description="Disordered" evidence="3">
    <location>
        <begin position="1"/>
        <end position="23"/>
    </location>
</feature>
<dbReference type="EMBL" id="QOIN01000039">
    <property type="protein sequence ID" value="RCG24777.1"/>
    <property type="molecule type" value="Genomic_DNA"/>
</dbReference>
<dbReference type="InterPro" id="IPR013096">
    <property type="entry name" value="Cupin_2"/>
</dbReference>
<evidence type="ECO:0000256" key="3">
    <source>
        <dbReference type="SAM" id="MobiDB-lite"/>
    </source>
</evidence>
<keyword evidence="2" id="KW-0560">Oxidoreductase</keyword>
<keyword evidence="1" id="KW-0223">Dioxygenase</keyword>
<keyword evidence="6" id="KW-1185">Reference proteome</keyword>
<gene>
    <name evidence="5" type="ORF">DTL70_10615</name>
</gene>
<comment type="caution">
    <text evidence="5">The sequence shown here is derived from an EMBL/GenBank/DDBJ whole genome shotgun (WGS) entry which is preliminary data.</text>
</comment>
<dbReference type="PANTHER" id="PTHR41517:SF1">
    <property type="entry name" value="CUPIN"/>
    <property type="match status" value="1"/>
</dbReference>
<dbReference type="RefSeq" id="WP_114021627.1">
    <property type="nucleotide sequence ID" value="NZ_JBEYTF010000022.1"/>
</dbReference>
<accession>A0A367F535</accession>
<dbReference type="CDD" id="cd02216">
    <property type="entry name" value="cupin_GDO-like_N"/>
    <property type="match status" value="1"/>
</dbReference>
<evidence type="ECO:0000313" key="6">
    <source>
        <dbReference type="Proteomes" id="UP000252914"/>
    </source>
</evidence>
<dbReference type="Pfam" id="PF07883">
    <property type="entry name" value="Cupin_2"/>
    <property type="match status" value="2"/>
</dbReference>
<dbReference type="GO" id="GO:0051213">
    <property type="term" value="F:dioxygenase activity"/>
    <property type="evidence" value="ECO:0007669"/>
    <property type="project" value="UniProtKB-KW"/>
</dbReference>
<sequence>MPEEVSEQSGAQGTASEQPAGQEFYAQLAKLSAEARWTVEPGPWSPKPASVPMHWKYTELRPFALESASFVKSDDAALRVVSLINPGHPERGAAVGHLYTGLQMLNGGEAMTAHRHAASAMRFVIEGDGAWTTIAGDRLEVGARDLVVTPSRLWHEHGSGAEADADPVIWQDATNDPLVDTLGANFFELLPERRQTSRPVTNSTLYEHGYGMLKPDGRRASRYSPLLMFPWEKTYEALHALARVSDGSPFDGIFMEYVNPSTGGPVLPTMSAHMQLLRPGEATLAHRHTGSVVYQVAKGRGHSVVAGRRFDWQQNDIFCVPSWAWHEHANDDGSDDACLFSFDDFPTLNSLGLYVEEPLEENGGHQ</sequence>